<proteinExistence type="predicted"/>
<name>A0A2M4B0Z3_9DIPT</name>
<accession>A0A2M4B0Z3</accession>
<organism evidence="2">
    <name type="scientific">Anopheles triannulatus</name>
    <dbReference type="NCBI Taxonomy" id="58253"/>
    <lineage>
        <taxon>Eukaryota</taxon>
        <taxon>Metazoa</taxon>
        <taxon>Ecdysozoa</taxon>
        <taxon>Arthropoda</taxon>
        <taxon>Hexapoda</taxon>
        <taxon>Insecta</taxon>
        <taxon>Pterygota</taxon>
        <taxon>Neoptera</taxon>
        <taxon>Endopterygota</taxon>
        <taxon>Diptera</taxon>
        <taxon>Nematocera</taxon>
        <taxon>Culicoidea</taxon>
        <taxon>Culicidae</taxon>
        <taxon>Anophelinae</taxon>
        <taxon>Anopheles</taxon>
    </lineage>
</organism>
<sequence length="120" mass="13626">MGQVLDDELFLLLISWILVRLVIEVRGGTVCIVECPLEEMVGQVEATVVVGTVLKVDDHQFRRTVRVAASFRLREGLRVAAQYRVTRIVEITVLHVVLLERSFSRVSRVEADRRGLISVR</sequence>
<dbReference type="AlphaFoldDB" id="A0A2M4B0Z3"/>
<feature type="chain" id="PRO_5014869596" evidence="1">
    <location>
        <begin position="28"/>
        <end position="120"/>
    </location>
</feature>
<reference evidence="2" key="1">
    <citation type="submission" date="2018-01" db="EMBL/GenBank/DDBJ databases">
        <title>An insight into the sialome of Amazonian anophelines.</title>
        <authorList>
            <person name="Ribeiro J.M."/>
            <person name="Scarpassa V."/>
            <person name="Calvo E."/>
        </authorList>
    </citation>
    <scope>NUCLEOTIDE SEQUENCE</scope>
    <source>
        <tissue evidence="2">Salivary glands</tissue>
    </source>
</reference>
<evidence type="ECO:0000256" key="1">
    <source>
        <dbReference type="SAM" id="SignalP"/>
    </source>
</evidence>
<feature type="signal peptide" evidence="1">
    <location>
        <begin position="1"/>
        <end position="27"/>
    </location>
</feature>
<keyword evidence="1" id="KW-0732">Signal</keyword>
<dbReference type="EMBL" id="GGFK01013379">
    <property type="protein sequence ID" value="MBW46700.1"/>
    <property type="molecule type" value="Transcribed_RNA"/>
</dbReference>
<evidence type="ECO:0000313" key="2">
    <source>
        <dbReference type="EMBL" id="MBW46700.1"/>
    </source>
</evidence>
<protein>
    <submittedName>
        <fullName evidence="2">Putative secreted protein</fullName>
    </submittedName>
</protein>